<dbReference type="EMBL" id="LSSK01000606">
    <property type="protein sequence ID" value="OMH82735.1"/>
    <property type="molecule type" value="Genomic_DNA"/>
</dbReference>
<dbReference type="GO" id="GO:0016020">
    <property type="term" value="C:membrane"/>
    <property type="evidence" value="ECO:0007669"/>
    <property type="project" value="UniProtKB-SubCell"/>
</dbReference>
<keyword evidence="3 4" id="KW-0472">Membrane</keyword>
<evidence type="ECO:0000256" key="2">
    <source>
        <dbReference type="ARBA" id="ARBA00022989"/>
    </source>
</evidence>
<proteinExistence type="inferred from homology"/>
<evidence type="ECO:0000313" key="6">
    <source>
        <dbReference type="EMBL" id="OMH79246.1"/>
    </source>
</evidence>
<evidence type="ECO:0000256" key="1">
    <source>
        <dbReference type="ARBA" id="ARBA00022692"/>
    </source>
</evidence>
<feature type="transmembrane region" description="Helical" evidence="4">
    <location>
        <begin position="20"/>
        <end position="38"/>
    </location>
</feature>
<dbReference type="Proteomes" id="UP000188320">
    <property type="component" value="Unassembled WGS sequence"/>
</dbReference>
<keyword evidence="8" id="KW-1185">Reference proteome</keyword>
<comment type="similarity">
    <text evidence="4">Belongs to the copper transporter (Ctr) (TC 1.A.56) family. SLC31A subfamily.</text>
</comment>
<evidence type="ECO:0000313" key="7">
    <source>
        <dbReference type="EMBL" id="OMH82735.1"/>
    </source>
</evidence>
<dbReference type="InterPro" id="IPR007274">
    <property type="entry name" value="Cop_transporter"/>
</dbReference>
<protein>
    <recommendedName>
        <fullName evidence="4">Copper transport protein</fullName>
    </recommendedName>
</protein>
<dbReference type="EMBL" id="LSSK01001887">
    <property type="protein sequence ID" value="OMH78586.1"/>
    <property type="molecule type" value="Genomic_DNA"/>
</dbReference>
<name>A0A1R1PP29_ZANCU</name>
<organism evidence="7 8">
    <name type="scientific">Zancudomyces culisetae</name>
    <name type="common">Gut fungus</name>
    <name type="synonym">Smittium culisetae</name>
    <dbReference type="NCBI Taxonomy" id="1213189"/>
    <lineage>
        <taxon>Eukaryota</taxon>
        <taxon>Fungi</taxon>
        <taxon>Fungi incertae sedis</taxon>
        <taxon>Zoopagomycota</taxon>
        <taxon>Kickxellomycotina</taxon>
        <taxon>Harpellomycetes</taxon>
        <taxon>Harpellales</taxon>
        <taxon>Legeriomycetaceae</taxon>
        <taxon>Zancudomyces</taxon>
    </lineage>
</organism>
<evidence type="ECO:0000256" key="4">
    <source>
        <dbReference type="RuleBase" id="RU367022"/>
    </source>
</evidence>
<keyword evidence="4" id="KW-0186">Copper</keyword>
<dbReference type="GO" id="GO:0005375">
    <property type="term" value="F:copper ion transmembrane transporter activity"/>
    <property type="evidence" value="ECO:0007669"/>
    <property type="project" value="UniProtKB-UniRule"/>
</dbReference>
<reference evidence="7" key="1">
    <citation type="submission" date="2017-01" db="EMBL/GenBank/DDBJ databases">
        <authorList>
            <person name="Mah S.A."/>
            <person name="Swanson W.J."/>
            <person name="Moy G.W."/>
            <person name="Vacquier V.D."/>
        </authorList>
    </citation>
    <scope>NUCLEOTIDE SEQUENCE [LARGE SCALE GENOMIC DNA]</scope>
    <source>
        <strain evidence="7">COL-18-3</strain>
    </source>
</reference>
<keyword evidence="4" id="KW-0406">Ion transport</keyword>
<reference evidence="8" key="2">
    <citation type="submission" date="2017-01" db="EMBL/GenBank/DDBJ databases">
        <authorList>
            <person name="Wang Y."/>
            <person name="White M."/>
            <person name="Kvist S."/>
            <person name="Moncalvo J.-M."/>
        </authorList>
    </citation>
    <scope>NUCLEOTIDE SEQUENCE [LARGE SCALE GENOMIC DNA]</scope>
    <source>
        <strain evidence="8">COL-18-3</strain>
    </source>
</reference>
<evidence type="ECO:0000256" key="3">
    <source>
        <dbReference type="ARBA" id="ARBA00023136"/>
    </source>
</evidence>
<keyword evidence="4" id="KW-0187">Copper transport</keyword>
<keyword evidence="2 4" id="KW-1133">Transmembrane helix</keyword>
<sequence>MAAIYLDFLLAAYWLRTPRDRALACIGLILAGVVERLLSFGIDFIKVKRKTTWQIPVRAILYFVLVFIRYALMIAIMGGNFPIAFSIVGGLTLGFVIVDISTSIHKKRKYNKKVAIDQDYEKVGRNNINTFGKEAGVSATTVDTTASSEYVSAYKESCC</sequence>
<dbReference type="Pfam" id="PF04145">
    <property type="entry name" value="Ctr"/>
    <property type="match status" value="1"/>
</dbReference>
<evidence type="ECO:0000313" key="5">
    <source>
        <dbReference type="EMBL" id="OMH78586.1"/>
    </source>
</evidence>
<comment type="subcellular location">
    <subcellularLocation>
        <location evidence="4">Membrane</location>
        <topology evidence="4">Multi-pass membrane protein</topology>
    </subcellularLocation>
</comment>
<gene>
    <name evidence="7" type="ORF">AX774_g3783</name>
    <name evidence="6" type="ORF">AX774_g7348</name>
    <name evidence="5" type="ORF">AX774_g8025</name>
</gene>
<keyword evidence="1 4" id="KW-0812">Transmembrane</keyword>
<evidence type="ECO:0000313" key="8">
    <source>
        <dbReference type="Proteomes" id="UP000188320"/>
    </source>
</evidence>
<dbReference type="AlphaFoldDB" id="A0A1R1PP29"/>
<accession>A0A1R1PP29</accession>
<dbReference type="EMBL" id="LSSK01001620">
    <property type="protein sequence ID" value="OMH79246.1"/>
    <property type="molecule type" value="Genomic_DNA"/>
</dbReference>
<dbReference type="OrthoDB" id="73901at2759"/>
<keyword evidence="4" id="KW-0813">Transport</keyword>
<comment type="caution">
    <text evidence="7">The sequence shown here is derived from an EMBL/GenBank/DDBJ whole genome shotgun (WGS) entry which is preliminary data.</text>
</comment>
<feature type="transmembrane region" description="Helical" evidence="4">
    <location>
        <begin position="83"/>
        <end position="104"/>
    </location>
</feature>
<feature type="transmembrane region" description="Helical" evidence="4">
    <location>
        <begin position="59"/>
        <end position="77"/>
    </location>
</feature>